<feature type="signal peptide" evidence="2">
    <location>
        <begin position="1"/>
        <end position="19"/>
    </location>
</feature>
<evidence type="ECO:0000259" key="5">
    <source>
        <dbReference type="Pfam" id="PF12972"/>
    </source>
</evidence>
<dbReference type="Gene3D" id="3.20.20.80">
    <property type="entry name" value="Glycosidases"/>
    <property type="match status" value="1"/>
</dbReference>
<evidence type="ECO:0000313" key="6">
    <source>
        <dbReference type="EMBL" id="TCN72197.1"/>
    </source>
</evidence>
<dbReference type="GO" id="GO:0016787">
    <property type="term" value="F:hydrolase activity"/>
    <property type="evidence" value="ECO:0007669"/>
    <property type="project" value="UniProtKB-KW"/>
</dbReference>
<dbReference type="InterPro" id="IPR024732">
    <property type="entry name" value="NAGLU_C"/>
</dbReference>
<gene>
    <name evidence="6" type="ORF">CLV25_102160</name>
</gene>
<dbReference type="Gene3D" id="3.30.379.10">
    <property type="entry name" value="Chitobiase/beta-hexosaminidase domain 2-like"/>
    <property type="match status" value="1"/>
</dbReference>
<sequence>MKKALTLTVLLFMASMLQAEDFRSITDVANRVAPWLKGKVQVEKVPKSSGKEYFELSTYKGRLQVKATTTSAAGMGINYYLKYYCNRHYSQTGSNLAPLDKLPEIEKPVRVETPFKYRYFLNYCTLNYSSSFWGWKEWERELDWMALNGVNLALATIGTEEVWLNTLRKYGYTDQEILKFLPGPAFNAWFLMGNLEGWGGPISMEMVKERTQTAKKILARMRQLGIDPVYQSFYGMAPNSLKDKFPKAKIIDQGKWAGGFKRPVILLPGDSLYNAMADTYYREVKKLYGNFSFFGGEPFHEGGSAGGMNVSEATHNVQKEILKHFPNATWVLQAWGGNPSPTFLKKLDPKHTLILDLFGEMGNVWEKRKGFEGHPWVWCIVNDLGENPSMFGKLDRMAKEPFRAMNSEVGKNIAGVGAMPEGFMNNPVTYDLIFDLAWHSSTFDINEWVKGYIKARYGRLTSDMFQAWNILLQTAYRSEPYFYQEGGTESIFCSRPDLDLETTSSWGTSKLYYDYSKMKPAIEHFIKSIDSLGNVDAFRYDLIDFTRQIIANEGRETYYKMNAAIKAKDHETFDQQAKLFLEQMNDQERLLSTRTGFMVGPWIEAAKKQGKNAADKDLYEQNARMQITIWGPLDPNTNLHEYAHKEWSGILNDLYIPRWKMFIEANRNAIAGHMVEKPDYFSLEKKWISNRNVYPIQPQGDLLEVAKELLIKYSN</sequence>
<dbReference type="Proteomes" id="UP000294830">
    <property type="component" value="Unassembled WGS sequence"/>
</dbReference>
<comment type="caution">
    <text evidence="6">The sequence shown here is derived from an EMBL/GenBank/DDBJ whole genome shotgun (WGS) entry which is preliminary data.</text>
</comment>
<proteinExistence type="predicted"/>
<keyword evidence="1" id="KW-0378">Hydrolase</keyword>
<accession>A0A4R2EUD9</accession>
<dbReference type="InterPro" id="IPR007781">
    <property type="entry name" value="NAGLU"/>
</dbReference>
<reference evidence="6 7" key="1">
    <citation type="submission" date="2019-03" db="EMBL/GenBank/DDBJ databases">
        <title>Genomic Encyclopedia of Archaeal and Bacterial Type Strains, Phase II (KMG-II): from individual species to whole genera.</title>
        <authorList>
            <person name="Goeker M."/>
        </authorList>
    </citation>
    <scope>NUCLEOTIDE SEQUENCE [LARGE SCALE GENOMIC DNA]</scope>
    <source>
        <strain evidence="6 7">RL-C</strain>
    </source>
</reference>
<feature type="chain" id="PRO_5020268295" evidence="2">
    <location>
        <begin position="20"/>
        <end position="715"/>
    </location>
</feature>
<dbReference type="Pfam" id="PF05089">
    <property type="entry name" value="NAGLU"/>
    <property type="match status" value="1"/>
</dbReference>
<keyword evidence="7" id="KW-1185">Reference proteome</keyword>
<dbReference type="AlphaFoldDB" id="A0A4R2EUD9"/>
<dbReference type="InterPro" id="IPR024733">
    <property type="entry name" value="NAGLU_tim-barrel"/>
</dbReference>
<dbReference type="Pfam" id="PF12972">
    <property type="entry name" value="NAGLU_C"/>
    <property type="match status" value="1"/>
</dbReference>
<dbReference type="RefSeq" id="WP_131838260.1">
    <property type="nucleotide sequence ID" value="NZ_SLWB01000002.1"/>
</dbReference>
<evidence type="ECO:0000256" key="1">
    <source>
        <dbReference type="ARBA" id="ARBA00022801"/>
    </source>
</evidence>
<organism evidence="6 7">
    <name type="scientific">Acetobacteroides hydrogenigenes</name>
    <dbReference type="NCBI Taxonomy" id="979970"/>
    <lineage>
        <taxon>Bacteria</taxon>
        <taxon>Pseudomonadati</taxon>
        <taxon>Bacteroidota</taxon>
        <taxon>Bacteroidia</taxon>
        <taxon>Bacteroidales</taxon>
        <taxon>Rikenellaceae</taxon>
        <taxon>Acetobacteroides</taxon>
    </lineage>
</organism>
<evidence type="ECO:0000259" key="3">
    <source>
        <dbReference type="Pfam" id="PF05089"/>
    </source>
</evidence>
<dbReference type="Gene3D" id="1.20.120.670">
    <property type="entry name" value="N-acetyl-b-d-glucoasminidase"/>
    <property type="match status" value="1"/>
</dbReference>
<evidence type="ECO:0000313" key="7">
    <source>
        <dbReference type="Proteomes" id="UP000294830"/>
    </source>
</evidence>
<feature type="domain" description="Alpha-N-acetylglucosaminidase tim-barrel" evidence="3">
    <location>
        <begin position="118"/>
        <end position="439"/>
    </location>
</feature>
<dbReference type="PANTHER" id="PTHR12872:SF1">
    <property type="entry name" value="ALPHA-N-ACETYLGLUCOSAMINIDASE"/>
    <property type="match status" value="1"/>
</dbReference>
<dbReference type="EMBL" id="SLWB01000002">
    <property type="protein sequence ID" value="TCN72197.1"/>
    <property type="molecule type" value="Genomic_DNA"/>
</dbReference>
<dbReference type="Pfam" id="PF12971">
    <property type="entry name" value="NAGLU_N"/>
    <property type="match status" value="1"/>
</dbReference>
<dbReference type="OrthoDB" id="1006940at2"/>
<keyword evidence="2" id="KW-0732">Signal</keyword>
<feature type="domain" description="Alpha-N-acetylglucosaminidase N-terminal" evidence="4">
    <location>
        <begin position="25"/>
        <end position="103"/>
    </location>
</feature>
<feature type="domain" description="Alpha-N-acetylglucosaminidase C-terminal" evidence="5">
    <location>
        <begin position="448"/>
        <end position="710"/>
    </location>
</feature>
<evidence type="ECO:0000259" key="4">
    <source>
        <dbReference type="Pfam" id="PF12971"/>
    </source>
</evidence>
<protein>
    <submittedName>
        <fullName evidence="6">Alpha-N-acetylglucosaminidase</fullName>
    </submittedName>
</protein>
<dbReference type="InterPro" id="IPR024240">
    <property type="entry name" value="NAGLU_N"/>
</dbReference>
<dbReference type="GO" id="GO:0005975">
    <property type="term" value="P:carbohydrate metabolic process"/>
    <property type="evidence" value="ECO:0007669"/>
    <property type="project" value="UniProtKB-ARBA"/>
</dbReference>
<name>A0A4R2EUD9_9BACT</name>
<dbReference type="InterPro" id="IPR029018">
    <property type="entry name" value="Hex-like_dom2"/>
</dbReference>
<evidence type="ECO:0000256" key="2">
    <source>
        <dbReference type="SAM" id="SignalP"/>
    </source>
</evidence>
<dbReference type="PANTHER" id="PTHR12872">
    <property type="entry name" value="ALPHA-N-ACETYLGLUCOSAMINIDASE"/>
    <property type="match status" value="1"/>
</dbReference>